<evidence type="ECO:0000256" key="1">
    <source>
        <dbReference type="ARBA" id="ARBA00004127"/>
    </source>
</evidence>
<keyword evidence="6 10" id="KW-0472">Membrane</keyword>
<feature type="binding site" evidence="8">
    <location>
        <position position="109"/>
    </location>
    <ligand>
        <name>UDP-alpha-D-glucose</name>
        <dbReference type="ChEBI" id="CHEBI:58885"/>
    </ligand>
</feature>
<evidence type="ECO:0000256" key="7">
    <source>
        <dbReference type="ARBA" id="ARBA00023316"/>
    </source>
</evidence>
<dbReference type="GO" id="GO:0016020">
    <property type="term" value="C:membrane"/>
    <property type="evidence" value="ECO:0007669"/>
    <property type="project" value="InterPro"/>
</dbReference>
<feature type="transmembrane region" description="Helical" evidence="10">
    <location>
        <begin position="20"/>
        <end position="39"/>
    </location>
</feature>
<name>A0A103XR30_CYNCS</name>
<dbReference type="EMBL" id="LEKV01004393">
    <property type="protein sequence ID" value="KVH95312.1"/>
    <property type="molecule type" value="Genomic_DNA"/>
</dbReference>
<sequence>MKNQNHPPPFHRRLVLRRRWFNRIFAVIYTCTVFTFLLHQTTLLLFHTTNITISLIMLLADIILAFMWFTHQGFRMNPVHRKTFPENLPKDETKYPAMDVFICTADPDKEPPMVAVNTALSIMGFDYPTEKLSVYLSDDGGSRLTLLAFMEAAKFARHWIPYCKENQIMDRSPEAYFTSNYTCFPRTHEIKVMYDSMKDKVEKGVATGSDDVLLDGTKETDVLGHAMPNLIYVSREKRKATPHHFKAGALNVLLRVSETITNAPIVLTVDCDMYSNDPKTPLKALCYFLNPSIDSDNIAFLQFPQIFQGINQDDIYGAEFKFIFQINMTGFDGLLGPSHVGTGCFFRRRAFYGNPSSQTLEQTRIQSIRSDMLSRCHEVAKSNFEAQTKWGYEVSDPWFLLYAFLFIGAYGQDFLEFKLGGGTARGWYNNQRAWIIRSLSSYTYAVIEYMLTKLCASSAVFNVTSKVVDEEASTRYKHGMVEFGVESLFFYPISVAALLNLIALIFGVMGVFKHGGLQDLFLQFLLVGFGVVNSWPVYQAMVLRNDPGKMPLKITLTSFAIASMLYLVAPKP</sequence>
<evidence type="ECO:0000256" key="9">
    <source>
        <dbReference type="PIRSR" id="PIRSR605150-3"/>
    </source>
</evidence>
<feature type="binding site" evidence="8">
    <location>
        <position position="110"/>
    </location>
    <ligand>
        <name>UDP-alpha-D-glucose</name>
        <dbReference type="ChEBI" id="CHEBI:58885"/>
    </ligand>
</feature>
<evidence type="ECO:0000256" key="5">
    <source>
        <dbReference type="ARBA" id="ARBA00022989"/>
    </source>
</evidence>
<evidence type="ECO:0000256" key="8">
    <source>
        <dbReference type="PIRSR" id="PIRSR605150-2"/>
    </source>
</evidence>
<dbReference type="STRING" id="59895.A0A103XR30"/>
<evidence type="ECO:0000256" key="10">
    <source>
        <dbReference type="SAM" id="Phobius"/>
    </source>
</evidence>
<keyword evidence="4 10" id="KW-0812">Transmembrane</keyword>
<organism evidence="11 12">
    <name type="scientific">Cynara cardunculus var. scolymus</name>
    <name type="common">Globe artichoke</name>
    <name type="synonym">Cynara scolymus</name>
    <dbReference type="NCBI Taxonomy" id="59895"/>
    <lineage>
        <taxon>Eukaryota</taxon>
        <taxon>Viridiplantae</taxon>
        <taxon>Streptophyta</taxon>
        <taxon>Embryophyta</taxon>
        <taxon>Tracheophyta</taxon>
        <taxon>Spermatophyta</taxon>
        <taxon>Magnoliopsida</taxon>
        <taxon>eudicotyledons</taxon>
        <taxon>Gunneridae</taxon>
        <taxon>Pentapetalae</taxon>
        <taxon>asterids</taxon>
        <taxon>campanulids</taxon>
        <taxon>Asterales</taxon>
        <taxon>Asteraceae</taxon>
        <taxon>Carduoideae</taxon>
        <taxon>Cardueae</taxon>
        <taxon>Carduinae</taxon>
        <taxon>Cynara</taxon>
    </lineage>
</organism>
<feature type="binding site" evidence="9">
    <location>
        <position position="270"/>
    </location>
    <ligand>
        <name>Mn(2+)</name>
        <dbReference type="ChEBI" id="CHEBI:29035"/>
    </ligand>
</feature>
<keyword evidence="2" id="KW-0328">Glycosyltransferase</keyword>
<evidence type="ECO:0000256" key="2">
    <source>
        <dbReference type="ARBA" id="ARBA00022676"/>
    </source>
</evidence>
<dbReference type="OMA" id="HPFDINM"/>
<feature type="transmembrane region" description="Helical" evidence="10">
    <location>
        <begin position="520"/>
        <end position="538"/>
    </location>
</feature>
<keyword evidence="5 10" id="KW-1133">Transmembrane helix</keyword>
<dbReference type="GO" id="GO:0071555">
    <property type="term" value="P:cell wall organization"/>
    <property type="evidence" value="ECO:0007669"/>
    <property type="project" value="UniProtKB-KW"/>
</dbReference>
<protein>
    <submittedName>
        <fullName evidence="11">Cellulose synthase</fullName>
    </submittedName>
</protein>
<dbReference type="AlphaFoldDB" id="A0A103XR30"/>
<dbReference type="GO" id="GO:0030244">
    <property type="term" value="P:cellulose biosynthetic process"/>
    <property type="evidence" value="ECO:0007669"/>
    <property type="project" value="InterPro"/>
</dbReference>
<keyword evidence="12" id="KW-1185">Reference proteome</keyword>
<comment type="subcellular location">
    <subcellularLocation>
        <location evidence="1">Endomembrane system</location>
        <topology evidence="1">Multi-pass membrane protein</topology>
    </subcellularLocation>
</comment>
<comment type="caution">
    <text evidence="11">The sequence shown here is derived from an EMBL/GenBank/DDBJ whole genome shotgun (WGS) entry which is preliminary data.</text>
</comment>
<dbReference type="GO" id="GO:0012505">
    <property type="term" value="C:endomembrane system"/>
    <property type="evidence" value="ECO:0007669"/>
    <property type="project" value="UniProtKB-SubCell"/>
</dbReference>
<feature type="binding site" evidence="8">
    <location>
        <position position="139"/>
    </location>
    <ligand>
        <name>UDP-alpha-D-glucose</name>
        <dbReference type="ChEBI" id="CHEBI:58885"/>
    </ligand>
</feature>
<dbReference type="Pfam" id="PF03552">
    <property type="entry name" value="Cellulose_synt"/>
    <property type="match status" value="3"/>
</dbReference>
<proteinExistence type="predicted"/>
<dbReference type="Gene3D" id="3.90.550.10">
    <property type="entry name" value="Spore Coat Polysaccharide Biosynthesis Protein SpsA, Chain A"/>
    <property type="match status" value="1"/>
</dbReference>
<feature type="transmembrane region" description="Helical" evidence="10">
    <location>
        <begin position="488"/>
        <end position="508"/>
    </location>
</feature>
<feature type="transmembrane region" description="Helical" evidence="10">
    <location>
        <begin position="51"/>
        <end position="69"/>
    </location>
</feature>
<dbReference type="PANTHER" id="PTHR13301">
    <property type="entry name" value="X-BOX TRANSCRIPTION FACTOR-RELATED"/>
    <property type="match status" value="1"/>
</dbReference>
<dbReference type="Gramene" id="KVH95312">
    <property type="protein sequence ID" value="KVH95312"/>
    <property type="gene ID" value="Ccrd_002629"/>
</dbReference>
<evidence type="ECO:0000256" key="4">
    <source>
        <dbReference type="ARBA" id="ARBA00022692"/>
    </source>
</evidence>
<dbReference type="InterPro" id="IPR005150">
    <property type="entry name" value="Cellulose_synth"/>
</dbReference>
<accession>A0A103XR30</accession>
<dbReference type="Proteomes" id="UP000243975">
    <property type="component" value="Unassembled WGS sequence"/>
</dbReference>
<evidence type="ECO:0000256" key="3">
    <source>
        <dbReference type="ARBA" id="ARBA00022679"/>
    </source>
</evidence>
<dbReference type="GO" id="GO:0016760">
    <property type="term" value="F:cellulose synthase (UDP-forming) activity"/>
    <property type="evidence" value="ECO:0007669"/>
    <property type="project" value="InterPro"/>
</dbReference>
<feature type="binding site" evidence="9">
    <location>
        <position position="246"/>
    </location>
    <ligand>
        <name>Mn(2+)</name>
        <dbReference type="ChEBI" id="CHEBI:29035"/>
    </ligand>
</feature>
<reference evidence="11 12" key="1">
    <citation type="journal article" date="2016" name="Sci. Rep.">
        <title>The genome sequence of the outbreeding globe artichoke constructed de novo incorporating a phase-aware low-pass sequencing strategy of F1 progeny.</title>
        <authorList>
            <person name="Scaglione D."/>
            <person name="Reyes-Chin-Wo S."/>
            <person name="Acquadro A."/>
            <person name="Froenicke L."/>
            <person name="Portis E."/>
            <person name="Beitel C."/>
            <person name="Tirone M."/>
            <person name="Mauro R."/>
            <person name="Lo Monaco A."/>
            <person name="Mauromicale G."/>
            <person name="Faccioli P."/>
            <person name="Cattivelli L."/>
            <person name="Rieseberg L."/>
            <person name="Michelmore R."/>
            <person name="Lanteri S."/>
        </authorList>
    </citation>
    <scope>NUCLEOTIDE SEQUENCE [LARGE SCALE GENOMIC DNA]</scope>
    <source>
        <strain evidence="11">2C</strain>
    </source>
</reference>
<evidence type="ECO:0000313" key="11">
    <source>
        <dbReference type="EMBL" id="KVH95312.1"/>
    </source>
</evidence>
<evidence type="ECO:0000256" key="6">
    <source>
        <dbReference type="ARBA" id="ARBA00023136"/>
    </source>
</evidence>
<gene>
    <name evidence="11" type="ORF">Ccrd_002629</name>
</gene>
<feature type="transmembrane region" description="Helical" evidence="10">
    <location>
        <begin position="550"/>
        <end position="569"/>
    </location>
</feature>
<dbReference type="InterPro" id="IPR029044">
    <property type="entry name" value="Nucleotide-diphossugar_trans"/>
</dbReference>
<evidence type="ECO:0000313" key="12">
    <source>
        <dbReference type="Proteomes" id="UP000243975"/>
    </source>
</evidence>
<keyword evidence="7" id="KW-0961">Cell wall biogenesis/degradation</keyword>
<keyword evidence="3" id="KW-0808">Transferase</keyword>